<dbReference type="SUPFAM" id="SSF50621">
    <property type="entry name" value="Alanine racemase C-terminal domain-like"/>
    <property type="match status" value="1"/>
</dbReference>
<dbReference type="Proteomes" id="UP000652430">
    <property type="component" value="Unassembled WGS sequence"/>
</dbReference>
<evidence type="ECO:0000256" key="1">
    <source>
        <dbReference type="ARBA" id="ARBA00001933"/>
    </source>
</evidence>
<comment type="cofactor">
    <cofactor evidence="1 5 7">
        <name>pyridoxal 5'-phosphate</name>
        <dbReference type="ChEBI" id="CHEBI:597326"/>
    </cofactor>
</comment>
<name>A0ABQ3LRJ0_9SPHN</name>
<feature type="region of interest" description="Disordered" evidence="8">
    <location>
        <begin position="433"/>
        <end position="458"/>
    </location>
</feature>
<dbReference type="RefSeq" id="WP_189677334.1">
    <property type="nucleotide sequence ID" value="NZ_BNAQ01000006.1"/>
</dbReference>
<feature type="binding site" evidence="5">
    <location>
        <position position="279"/>
    </location>
    <ligand>
        <name>substrate</name>
    </ligand>
</feature>
<evidence type="ECO:0000259" key="10">
    <source>
        <dbReference type="Pfam" id="PF02784"/>
    </source>
</evidence>
<evidence type="ECO:0000256" key="6">
    <source>
        <dbReference type="NCBIfam" id="TIGR01048"/>
    </source>
</evidence>
<dbReference type="InterPro" id="IPR002986">
    <property type="entry name" value="DAP_deCOOHase_LysA"/>
</dbReference>
<dbReference type="Pfam" id="PF00278">
    <property type="entry name" value="Orn_DAP_Arg_deC"/>
    <property type="match status" value="1"/>
</dbReference>
<dbReference type="InterPro" id="IPR009006">
    <property type="entry name" value="Ala_racemase/Decarboxylase_C"/>
</dbReference>
<keyword evidence="2 5" id="KW-0210">Decarboxylase</keyword>
<keyword evidence="4 5" id="KW-0456">Lyase</keyword>
<dbReference type="InterPro" id="IPR022644">
    <property type="entry name" value="De-COase2_N"/>
</dbReference>
<keyword evidence="3 5" id="KW-0663">Pyridoxal phosphate</keyword>
<dbReference type="InterPro" id="IPR022643">
    <property type="entry name" value="De-COase2_C"/>
</dbReference>
<accession>A0ABQ3LRJ0</accession>
<dbReference type="Pfam" id="PF02784">
    <property type="entry name" value="Orn_Arg_deC_N"/>
    <property type="match status" value="1"/>
</dbReference>
<dbReference type="PANTHER" id="PTHR43727:SF2">
    <property type="entry name" value="GROUP IV DECARBOXYLASE"/>
    <property type="match status" value="1"/>
</dbReference>
<feature type="binding site" evidence="5">
    <location>
        <position position="373"/>
    </location>
    <ligand>
        <name>substrate</name>
    </ligand>
</feature>
<evidence type="ECO:0000256" key="5">
    <source>
        <dbReference type="HAMAP-Rule" id="MF_02120"/>
    </source>
</evidence>
<evidence type="ECO:0000256" key="3">
    <source>
        <dbReference type="ARBA" id="ARBA00022898"/>
    </source>
</evidence>
<feature type="domain" description="Orn/DAP/Arg decarboxylase 2 C-terminal" evidence="9">
    <location>
        <begin position="31"/>
        <end position="371"/>
    </location>
</feature>
<comment type="subunit">
    <text evidence="5">Homodimer.</text>
</comment>
<evidence type="ECO:0000259" key="9">
    <source>
        <dbReference type="Pfam" id="PF00278"/>
    </source>
</evidence>
<keyword evidence="5 7" id="KW-0457">Lysine biosynthesis</keyword>
<feature type="binding site" evidence="5">
    <location>
        <position position="319"/>
    </location>
    <ligand>
        <name>substrate</name>
    </ligand>
</feature>
<dbReference type="Gene3D" id="3.20.20.10">
    <property type="entry name" value="Alanine racemase"/>
    <property type="match status" value="1"/>
</dbReference>
<dbReference type="PROSITE" id="PS00878">
    <property type="entry name" value="ODR_DC_2_1"/>
    <property type="match status" value="1"/>
</dbReference>
<keyword evidence="5" id="KW-0028">Amino-acid biosynthesis</keyword>
<dbReference type="InterPro" id="IPR022657">
    <property type="entry name" value="De-COase2_CS"/>
</dbReference>
<dbReference type="PRINTS" id="PR01181">
    <property type="entry name" value="DAPDCRBXLASE"/>
</dbReference>
<organism evidence="11 12">
    <name type="scientific">Sphingomonas glacialis</name>
    <dbReference type="NCBI Taxonomy" id="658225"/>
    <lineage>
        <taxon>Bacteria</taxon>
        <taxon>Pseudomonadati</taxon>
        <taxon>Pseudomonadota</taxon>
        <taxon>Alphaproteobacteria</taxon>
        <taxon>Sphingomonadales</taxon>
        <taxon>Sphingomonadaceae</taxon>
        <taxon>Sphingomonas</taxon>
    </lineage>
</organism>
<feature type="domain" description="Orn/DAP/Arg decarboxylase 2 N-terminal" evidence="10">
    <location>
        <begin position="43"/>
        <end position="282"/>
    </location>
</feature>
<feature type="binding site" evidence="5">
    <location>
        <begin position="276"/>
        <end position="279"/>
    </location>
    <ligand>
        <name>pyridoxal 5'-phosphate</name>
        <dbReference type="ChEBI" id="CHEBI:597326"/>
    </ligand>
</feature>
<evidence type="ECO:0000256" key="2">
    <source>
        <dbReference type="ARBA" id="ARBA00022793"/>
    </source>
</evidence>
<evidence type="ECO:0000313" key="12">
    <source>
        <dbReference type="Proteomes" id="UP000652430"/>
    </source>
</evidence>
<dbReference type="CDD" id="cd06828">
    <property type="entry name" value="PLPDE_III_DapDC"/>
    <property type="match status" value="1"/>
</dbReference>
<dbReference type="PROSITE" id="PS00879">
    <property type="entry name" value="ODR_DC_2_2"/>
    <property type="match status" value="1"/>
</dbReference>
<feature type="binding site" evidence="5">
    <location>
        <position position="241"/>
    </location>
    <ligand>
        <name>pyridoxal 5'-phosphate</name>
        <dbReference type="ChEBI" id="CHEBI:597326"/>
    </ligand>
</feature>
<feature type="binding site" evidence="5">
    <location>
        <position position="373"/>
    </location>
    <ligand>
        <name>pyridoxal 5'-phosphate</name>
        <dbReference type="ChEBI" id="CHEBI:597326"/>
    </ligand>
</feature>
<dbReference type="PRINTS" id="PR01179">
    <property type="entry name" value="ODADCRBXLASE"/>
</dbReference>
<dbReference type="PANTHER" id="PTHR43727">
    <property type="entry name" value="DIAMINOPIMELATE DECARBOXYLASE"/>
    <property type="match status" value="1"/>
</dbReference>
<dbReference type="InterPro" id="IPR000183">
    <property type="entry name" value="Orn/DAP/Arg_de-COase"/>
</dbReference>
<proteinExistence type="inferred from homology"/>
<dbReference type="InterPro" id="IPR029066">
    <property type="entry name" value="PLP-binding_barrel"/>
</dbReference>
<dbReference type="SUPFAM" id="SSF51419">
    <property type="entry name" value="PLP-binding barrel"/>
    <property type="match status" value="1"/>
</dbReference>
<gene>
    <name evidence="5 11" type="primary">lysA</name>
    <name evidence="11" type="ORF">GCM10008023_35230</name>
</gene>
<protein>
    <recommendedName>
        <fullName evidence="5 6">Diaminopimelate decarboxylase</fullName>
        <shortName evidence="5">DAP decarboxylase</shortName>
        <shortName evidence="5">DAPDC</shortName>
        <ecNumber evidence="5 6">4.1.1.20</ecNumber>
    </recommendedName>
</protein>
<comment type="pathway">
    <text evidence="5 7">Amino-acid biosynthesis; L-lysine biosynthesis via DAP pathway; L-lysine from DL-2,6-diaminopimelate: step 1/1.</text>
</comment>
<keyword evidence="12" id="KW-1185">Reference proteome</keyword>
<reference evidence="12" key="1">
    <citation type="journal article" date="2019" name="Int. J. Syst. Evol. Microbiol.">
        <title>The Global Catalogue of Microorganisms (GCM) 10K type strain sequencing project: providing services to taxonomists for standard genome sequencing and annotation.</title>
        <authorList>
            <consortium name="The Broad Institute Genomics Platform"/>
            <consortium name="The Broad Institute Genome Sequencing Center for Infectious Disease"/>
            <person name="Wu L."/>
            <person name="Ma J."/>
        </authorList>
    </citation>
    <scope>NUCLEOTIDE SEQUENCE [LARGE SCALE GENOMIC DNA]</scope>
    <source>
        <strain evidence="12">CGMCC 1.8957</strain>
    </source>
</reference>
<dbReference type="EMBL" id="BNAQ01000006">
    <property type="protein sequence ID" value="GHH23814.1"/>
    <property type="molecule type" value="Genomic_DNA"/>
</dbReference>
<dbReference type="NCBIfam" id="TIGR01048">
    <property type="entry name" value="lysA"/>
    <property type="match status" value="1"/>
</dbReference>
<comment type="catalytic activity">
    <reaction evidence="5 7">
        <text>meso-2,6-diaminopimelate + H(+) = L-lysine + CO2</text>
        <dbReference type="Rhea" id="RHEA:15101"/>
        <dbReference type="ChEBI" id="CHEBI:15378"/>
        <dbReference type="ChEBI" id="CHEBI:16526"/>
        <dbReference type="ChEBI" id="CHEBI:32551"/>
        <dbReference type="ChEBI" id="CHEBI:57791"/>
        <dbReference type="EC" id="4.1.1.20"/>
    </reaction>
</comment>
<comment type="similarity">
    <text evidence="5">Belongs to the Orn/Lys/Arg decarboxylase class-II family. LysA subfamily.</text>
</comment>
<comment type="function">
    <text evidence="5">Specifically catalyzes the decarboxylation of meso-diaminopimelate (meso-DAP) to L-lysine.</text>
</comment>
<dbReference type="HAMAP" id="MF_02120">
    <property type="entry name" value="LysA"/>
    <property type="match status" value="1"/>
</dbReference>
<comment type="caution">
    <text evidence="11">The sequence shown here is derived from an EMBL/GenBank/DDBJ whole genome shotgun (WGS) entry which is preliminary data.</text>
</comment>
<dbReference type="EC" id="4.1.1.20" evidence="5 6"/>
<evidence type="ECO:0000313" key="11">
    <source>
        <dbReference type="EMBL" id="GHH23814.1"/>
    </source>
</evidence>
<feature type="binding site" evidence="5">
    <location>
        <position position="345"/>
    </location>
    <ligand>
        <name>substrate</name>
    </ligand>
</feature>
<sequence length="458" mass="47692">MPLPFDCRDGVLHVEDVALPAIAAAVGTPAYVYSTAALRTSARAFRAGLASVPRKQLAFAVKANPNLAVLKLLAAEGYGADIVSAGEMLHARAAGMPAESIVFSGVGKSRRELAAALDAGIGQFNLELEEEGVVLAAMAAARGLRAPAVLRVNPDVDAGTHAKISTGRKQNKFGVALDDAAAIYARLAGRDGLDLRGIAIHIGSQLSDLAPLEAAYARVGELVARLRAAEHTITHVDLGGGLGLSYRPGEQMPSPAAYGAMVARVTRGWDVTLLFEPGRFIAGDSGVLLTEVLWVKPGAVDPYVIVDAAMNDLARPALYDAFHDFVAVRPSGQRMTANIAGPVCESGDTFAMGREIDAVAAGDLAVFRTAGAYGATMASTYNCRALVPEVLVDGGRFAVVADRIAPEAMLAAQHIPHWMAEVEAAPRKAALRPATGRALGAAHRPRSRRSASSGRLGS</sequence>
<feature type="modified residue" description="N6-(pyridoxal phosphate)lysine" evidence="5">
    <location>
        <position position="62"/>
    </location>
</feature>
<dbReference type="Gene3D" id="2.40.37.10">
    <property type="entry name" value="Lyase, Ornithine Decarboxylase, Chain A, domain 1"/>
    <property type="match status" value="1"/>
</dbReference>
<feature type="binding site" evidence="5">
    <location>
        <position position="315"/>
    </location>
    <ligand>
        <name>substrate</name>
    </ligand>
</feature>
<evidence type="ECO:0000256" key="8">
    <source>
        <dbReference type="SAM" id="MobiDB-lite"/>
    </source>
</evidence>
<evidence type="ECO:0000256" key="7">
    <source>
        <dbReference type="RuleBase" id="RU003738"/>
    </source>
</evidence>
<dbReference type="InterPro" id="IPR022653">
    <property type="entry name" value="De-COase2_pyr-phos_BS"/>
</dbReference>
<evidence type="ECO:0000256" key="4">
    <source>
        <dbReference type="ARBA" id="ARBA00023239"/>
    </source>
</evidence>